<proteinExistence type="predicted"/>
<sequence length="40" mass="4724">MISYNFLTTNKKPKSRPGISSKRFKSKVVFHHFITAWVIK</sequence>
<evidence type="ECO:0000313" key="1">
    <source>
        <dbReference type="EMBL" id="ALO28107.1"/>
    </source>
</evidence>
<dbReference type="PATRIC" id="fig|280505.15.peg.3849"/>
<dbReference type="EMBL" id="CP012029">
    <property type="protein sequence ID" value="ALO28107.1"/>
    <property type="molecule type" value="Genomic_DNA"/>
</dbReference>
<dbReference type="AlphaFoldDB" id="A0A0S2IWW5"/>
<organism evidence="1">
    <name type="scientific">Leptospira borgpetersenii serovar Ballum</name>
    <dbReference type="NCBI Taxonomy" id="280505"/>
    <lineage>
        <taxon>Bacteria</taxon>
        <taxon>Pseudomonadati</taxon>
        <taxon>Spirochaetota</taxon>
        <taxon>Spirochaetia</taxon>
        <taxon>Leptospirales</taxon>
        <taxon>Leptospiraceae</taxon>
        <taxon>Leptospira</taxon>
    </lineage>
</organism>
<gene>
    <name evidence="1" type="ORF">LBBP_03953</name>
</gene>
<evidence type="ECO:0000313" key="2">
    <source>
        <dbReference type="Proteomes" id="UP000058857"/>
    </source>
</evidence>
<name>A0A0S2IWW5_LEPBO</name>
<protein>
    <submittedName>
        <fullName evidence="1">Uncharacterized protein</fullName>
    </submittedName>
</protein>
<dbReference type="Proteomes" id="UP000058857">
    <property type="component" value="Chromosome 1"/>
</dbReference>
<reference evidence="1 2" key="1">
    <citation type="journal article" date="2015" name="PLoS Negl. Trop. Dis.">
        <title>Distribution of Plasmids in Distinct Leptospira Pathogenic Species.</title>
        <authorList>
            <person name="Wang Y."/>
            <person name="Zhuang X."/>
            <person name="Zhong Y."/>
            <person name="Zhang C."/>
            <person name="Zhang Y."/>
            <person name="Zeng L."/>
            <person name="Zhu Y."/>
            <person name="He P."/>
            <person name="Dong K."/>
            <person name="Pal U."/>
            <person name="Guo X."/>
            <person name="Qin J."/>
        </authorList>
    </citation>
    <scope>NUCLEOTIDE SEQUENCE [LARGE SCALE GENOMIC DNA]</scope>
    <source>
        <strain evidence="1 2">56604</strain>
    </source>
</reference>
<accession>A0A0S2IWW5</accession>